<dbReference type="InterPro" id="IPR050547">
    <property type="entry name" value="DEAD_box_RNA_helicases"/>
</dbReference>
<dbReference type="Pfam" id="PF26142">
    <property type="entry name" value="DD_DDX21-DDX50"/>
    <property type="match status" value="1"/>
</dbReference>
<keyword evidence="14" id="KW-1185">Reference proteome</keyword>
<dbReference type="EMBL" id="OZ020104">
    <property type="protein sequence ID" value="CAK9278942.1"/>
    <property type="molecule type" value="Genomic_DNA"/>
</dbReference>
<protein>
    <recommendedName>
        <fullName evidence="2">RNA helicase</fullName>
        <ecNumber evidence="2">3.6.4.13</ecNumber>
    </recommendedName>
</protein>
<accession>A0ABP0XJV3</accession>
<comment type="similarity">
    <text evidence="1">Belongs to the DEAD box helicase family. DDX21/DDX50 subfamily.</text>
</comment>
<reference evidence="13" key="1">
    <citation type="submission" date="2024-02" db="EMBL/GenBank/DDBJ databases">
        <authorList>
            <consortium name="ELIXIR-Norway"/>
            <consortium name="Elixir Norway"/>
        </authorList>
    </citation>
    <scope>NUCLEOTIDE SEQUENCE</scope>
</reference>
<evidence type="ECO:0000313" key="13">
    <source>
        <dbReference type="EMBL" id="CAK9278942.1"/>
    </source>
</evidence>
<evidence type="ECO:0000256" key="3">
    <source>
        <dbReference type="ARBA" id="ARBA00022741"/>
    </source>
</evidence>
<dbReference type="InterPro" id="IPR027417">
    <property type="entry name" value="P-loop_NTPase"/>
</dbReference>
<evidence type="ECO:0000259" key="11">
    <source>
        <dbReference type="PROSITE" id="PS51192"/>
    </source>
</evidence>
<organism evidence="13 14">
    <name type="scientific">Sphagnum jensenii</name>
    <dbReference type="NCBI Taxonomy" id="128206"/>
    <lineage>
        <taxon>Eukaryota</taxon>
        <taxon>Viridiplantae</taxon>
        <taxon>Streptophyta</taxon>
        <taxon>Embryophyta</taxon>
        <taxon>Bryophyta</taxon>
        <taxon>Sphagnophytina</taxon>
        <taxon>Sphagnopsida</taxon>
        <taxon>Sphagnales</taxon>
        <taxon>Sphagnaceae</taxon>
        <taxon>Sphagnum</taxon>
    </lineage>
</organism>
<dbReference type="PROSITE" id="PS00039">
    <property type="entry name" value="DEAD_ATP_HELICASE"/>
    <property type="match status" value="1"/>
</dbReference>
<dbReference type="PROSITE" id="PS51192">
    <property type="entry name" value="HELICASE_ATP_BIND_1"/>
    <property type="match status" value="1"/>
</dbReference>
<feature type="domain" description="Helicase C-terminal" evidence="12">
    <location>
        <begin position="375"/>
        <end position="520"/>
    </location>
</feature>
<evidence type="ECO:0000256" key="1">
    <source>
        <dbReference type="ARBA" id="ARBA00006517"/>
    </source>
</evidence>
<evidence type="ECO:0000256" key="7">
    <source>
        <dbReference type="ARBA" id="ARBA00022884"/>
    </source>
</evidence>
<evidence type="ECO:0000256" key="5">
    <source>
        <dbReference type="ARBA" id="ARBA00022806"/>
    </source>
</evidence>
<dbReference type="Pfam" id="PF00271">
    <property type="entry name" value="Helicase_C"/>
    <property type="match status" value="1"/>
</dbReference>
<dbReference type="CDD" id="cd12937">
    <property type="entry name" value="GUCT_RH7_like"/>
    <property type="match status" value="1"/>
</dbReference>
<evidence type="ECO:0000259" key="12">
    <source>
        <dbReference type="PROSITE" id="PS51194"/>
    </source>
</evidence>
<dbReference type="InterPro" id="IPR035979">
    <property type="entry name" value="RBD_domain_sf"/>
</dbReference>
<name>A0ABP0XJV3_9BRYO</name>
<dbReference type="InterPro" id="IPR011545">
    <property type="entry name" value="DEAD/DEAH_box_helicase_dom"/>
</dbReference>
<comment type="catalytic activity">
    <reaction evidence="8">
        <text>ATP + H2O = ADP + phosphate + H(+)</text>
        <dbReference type="Rhea" id="RHEA:13065"/>
        <dbReference type="ChEBI" id="CHEBI:15377"/>
        <dbReference type="ChEBI" id="CHEBI:15378"/>
        <dbReference type="ChEBI" id="CHEBI:30616"/>
        <dbReference type="ChEBI" id="CHEBI:43474"/>
        <dbReference type="ChEBI" id="CHEBI:456216"/>
        <dbReference type="EC" id="3.6.4.13"/>
    </reaction>
</comment>
<dbReference type="SUPFAM" id="SSF52540">
    <property type="entry name" value="P-loop containing nucleoside triphosphate hydrolases"/>
    <property type="match status" value="1"/>
</dbReference>
<evidence type="ECO:0000256" key="4">
    <source>
        <dbReference type="ARBA" id="ARBA00022801"/>
    </source>
</evidence>
<evidence type="ECO:0000256" key="2">
    <source>
        <dbReference type="ARBA" id="ARBA00012552"/>
    </source>
</evidence>
<proteinExistence type="inferred from homology"/>
<keyword evidence="5 9" id="KW-0347">Helicase</keyword>
<evidence type="ECO:0000256" key="8">
    <source>
        <dbReference type="ARBA" id="ARBA00047984"/>
    </source>
</evidence>
<dbReference type="InterPro" id="IPR014001">
    <property type="entry name" value="Helicase_ATP-bd"/>
</dbReference>
<dbReference type="InterPro" id="IPR000629">
    <property type="entry name" value="RNA-helicase_DEAD-box_CS"/>
</dbReference>
<dbReference type="EC" id="3.6.4.13" evidence="2"/>
<evidence type="ECO:0000313" key="14">
    <source>
        <dbReference type="Proteomes" id="UP001497444"/>
    </source>
</evidence>
<gene>
    <name evidence="13" type="ORF">CSSPJE1EN1_LOCUS24420</name>
</gene>
<feature type="compositionally biased region" description="Gly residues" evidence="10">
    <location>
        <begin position="679"/>
        <end position="714"/>
    </location>
</feature>
<dbReference type="SMART" id="SM00490">
    <property type="entry name" value="HELICc"/>
    <property type="match status" value="1"/>
</dbReference>
<dbReference type="SMART" id="SM00487">
    <property type="entry name" value="DEXDc"/>
    <property type="match status" value="1"/>
</dbReference>
<dbReference type="CDD" id="cd00268">
    <property type="entry name" value="DEADc"/>
    <property type="match status" value="1"/>
</dbReference>
<feature type="region of interest" description="Disordered" evidence="10">
    <location>
        <begin position="18"/>
        <end position="99"/>
    </location>
</feature>
<feature type="compositionally biased region" description="Basic and acidic residues" evidence="10">
    <location>
        <begin position="666"/>
        <end position="676"/>
    </location>
</feature>
<evidence type="ECO:0000256" key="9">
    <source>
        <dbReference type="RuleBase" id="RU000492"/>
    </source>
</evidence>
<keyword evidence="3 9" id="KW-0547">Nucleotide-binding</keyword>
<evidence type="ECO:0000256" key="10">
    <source>
        <dbReference type="SAM" id="MobiDB-lite"/>
    </source>
</evidence>
<dbReference type="PANTHER" id="PTHR47963">
    <property type="entry name" value="DEAD-BOX ATP-DEPENDENT RNA HELICASE 47, MITOCHONDRIAL"/>
    <property type="match status" value="1"/>
</dbReference>
<keyword evidence="4 9" id="KW-0378">Hydrolase</keyword>
<dbReference type="CDD" id="cd18787">
    <property type="entry name" value="SF2_C_DEAD"/>
    <property type="match status" value="1"/>
</dbReference>
<dbReference type="Gene3D" id="3.30.70.2280">
    <property type="match status" value="1"/>
</dbReference>
<keyword evidence="7" id="KW-0694">RNA-binding</keyword>
<dbReference type="InterPro" id="IPR012562">
    <property type="entry name" value="GUCT"/>
</dbReference>
<evidence type="ECO:0000256" key="6">
    <source>
        <dbReference type="ARBA" id="ARBA00022840"/>
    </source>
</evidence>
<dbReference type="Pfam" id="PF08152">
    <property type="entry name" value="GUCT"/>
    <property type="match status" value="1"/>
</dbReference>
<dbReference type="InterPro" id="IPR044742">
    <property type="entry name" value="DEAD/DEAH_RhlB"/>
</dbReference>
<dbReference type="InterPro" id="IPR001650">
    <property type="entry name" value="Helicase_C-like"/>
</dbReference>
<dbReference type="Pfam" id="PF00270">
    <property type="entry name" value="DEAD"/>
    <property type="match status" value="1"/>
</dbReference>
<dbReference type="Gene3D" id="3.40.50.300">
    <property type="entry name" value="P-loop containing nucleotide triphosphate hydrolases"/>
    <property type="match status" value="2"/>
</dbReference>
<dbReference type="Proteomes" id="UP001497444">
    <property type="component" value="Chromosome 9"/>
</dbReference>
<dbReference type="SUPFAM" id="SSF54928">
    <property type="entry name" value="RNA-binding domain, RBD"/>
    <property type="match status" value="1"/>
</dbReference>
<feature type="region of interest" description="Disordered" evidence="10">
    <location>
        <begin position="665"/>
        <end position="714"/>
    </location>
</feature>
<dbReference type="PANTHER" id="PTHR47963:SF8">
    <property type="entry name" value="ATP-DEPENDENT RNA HELICASE DEAD"/>
    <property type="match status" value="1"/>
</dbReference>
<feature type="domain" description="Helicase ATP-binding" evidence="11">
    <location>
        <begin position="166"/>
        <end position="346"/>
    </location>
</feature>
<sequence>MPGLGNVELGQAVAMSQLEGTKKTKKVKSVEVAAGGSSPVVASPAALEPEKKKKSKEKKKEQAAAGSKDGVSEQLPKASSQQQQKKKRAKHGEEDVAAEEVLPSAKKLKTGKVLENGLVKENGLPAAVAEAFNPMAVSNFGISDVLREKLKSKGIESLFPIQAQTFDAVFSGNDLVGRARTGQGKTLAFVLPILESLTKTGQAQRQQRGRAPSVIVLAPTRELAKQVHADFEFYGNAVGLSTVCVYGGAPYGGQENAMRKGVDIVVGTPGRVKDFFERGTLNVKTLKFRVLDEADEMLNMGFVDDVELILGGVDDVTQVQTLLFSATMPDWVKKIAAKFLKPSRITVDLVGDEKMKASANVKHLLLPGHYTMRTQLVADVISCYGSGGRCIVFTETKNDATELAGALKLGTARALHGDIPQNQREVTLAAFRSAKFHTLVATDVAARGLDINDVQVVIQCEPPRDAETYIHRSGRTGRAGNTGISVMLYDRKKEYMIPQIERKAGFKFERIAPPQPADIAKASAETATGGVLEVADSVVPLFRPAAQELVKTTGLPVIDLLAKALAKISGQTEIKRRSLLSSHDDATTLILKSGTSMYSPGSAFNYLREFLSEEVINEVRRMTLTVDSMSAVFDVPSRLEKQFTAEHDGGRFTIEVAETLPQLQVKVDRGGEDRRSSFGGRGAGGGGYGNRNSSGGYGGGGRGGRGGGNRFGRR</sequence>
<keyword evidence="6 9" id="KW-0067">ATP-binding</keyword>
<dbReference type="PROSITE" id="PS51194">
    <property type="entry name" value="HELICASE_CTER"/>
    <property type="match status" value="1"/>
</dbReference>
<dbReference type="InterPro" id="IPR059027">
    <property type="entry name" value="DD_DDX21-DDX50"/>
</dbReference>